<evidence type="ECO:0008006" key="4">
    <source>
        <dbReference type="Google" id="ProtNLM"/>
    </source>
</evidence>
<keyword evidence="1" id="KW-0732">Signal</keyword>
<dbReference type="AlphaFoldDB" id="A0A1V4KI01"/>
<evidence type="ECO:0000256" key="1">
    <source>
        <dbReference type="SAM" id="SignalP"/>
    </source>
</evidence>
<name>A0A1V4KI01_PATFA</name>
<feature type="chain" id="PRO_5012505649" description="Secreted protein" evidence="1">
    <location>
        <begin position="21"/>
        <end position="66"/>
    </location>
</feature>
<accession>A0A1V4KI01</accession>
<reference evidence="2 3" key="1">
    <citation type="submission" date="2016-02" db="EMBL/GenBank/DDBJ databases">
        <title>Band-tailed pigeon sequencing and assembly.</title>
        <authorList>
            <person name="Soares A.E."/>
            <person name="Novak B.J."/>
            <person name="Rice E.S."/>
            <person name="O'Connell B."/>
            <person name="Chang D."/>
            <person name="Weber S."/>
            <person name="Shapiro B."/>
        </authorList>
    </citation>
    <scope>NUCLEOTIDE SEQUENCE [LARGE SCALE GENOMIC DNA]</scope>
    <source>
        <strain evidence="2">BTP2013</strain>
        <tissue evidence="2">Blood</tissue>
    </source>
</reference>
<sequence length="66" mass="6858">MKAFMGRRIRASLLLRPLAALDGVASPFAFASPSGLSDSAHGQGPMAGIMMGSEHRPCATWSSLLA</sequence>
<dbReference type="Proteomes" id="UP000190648">
    <property type="component" value="Unassembled WGS sequence"/>
</dbReference>
<proteinExistence type="predicted"/>
<keyword evidence="3" id="KW-1185">Reference proteome</keyword>
<gene>
    <name evidence="2" type="ORF">AV530_006346</name>
</gene>
<protein>
    <recommendedName>
        <fullName evidence="4">Secreted protein</fullName>
    </recommendedName>
</protein>
<evidence type="ECO:0000313" key="2">
    <source>
        <dbReference type="EMBL" id="OPJ83457.1"/>
    </source>
</evidence>
<dbReference type="EMBL" id="LSYS01003169">
    <property type="protein sequence ID" value="OPJ83457.1"/>
    <property type="molecule type" value="Genomic_DNA"/>
</dbReference>
<evidence type="ECO:0000313" key="3">
    <source>
        <dbReference type="Proteomes" id="UP000190648"/>
    </source>
</evidence>
<comment type="caution">
    <text evidence="2">The sequence shown here is derived from an EMBL/GenBank/DDBJ whole genome shotgun (WGS) entry which is preliminary data.</text>
</comment>
<feature type="signal peptide" evidence="1">
    <location>
        <begin position="1"/>
        <end position="20"/>
    </location>
</feature>
<organism evidence="2 3">
    <name type="scientific">Patagioenas fasciata monilis</name>
    <dbReference type="NCBI Taxonomy" id="372326"/>
    <lineage>
        <taxon>Eukaryota</taxon>
        <taxon>Metazoa</taxon>
        <taxon>Chordata</taxon>
        <taxon>Craniata</taxon>
        <taxon>Vertebrata</taxon>
        <taxon>Euteleostomi</taxon>
        <taxon>Archelosauria</taxon>
        <taxon>Archosauria</taxon>
        <taxon>Dinosauria</taxon>
        <taxon>Saurischia</taxon>
        <taxon>Theropoda</taxon>
        <taxon>Coelurosauria</taxon>
        <taxon>Aves</taxon>
        <taxon>Neognathae</taxon>
        <taxon>Neoaves</taxon>
        <taxon>Columbimorphae</taxon>
        <taxon>Columbiformes</taxon>
        <taxon>Columbidae</taxon>
        <taxon>Patagioenas</taxon>
    </lineage>
</organism>